<feature type="region of interest" description="Disordered" evidence="12">
    <location>
        <begin position="1"/>
        <end position="74"/>
    </location>
</feature>
<feature type="compositionally biased region" description="Acidic residues" evidence="12">
    <location>
        <begin position="152"/>
        <end position="165"/>
    </location>
</feature>
<dbReference type="GeneID" id="94216433"/>
<evidence type="ECO:0000256" key="6">
    <source>
        <dbReference type="ARBA" id="ARBA00022695"/>
    </source>
</evidence>
<dbReference type="VEuPathDB" id="FungiDB:KRP23_10277"/>
<dbReference type="VEuPathDB" id="FungiDB:KRP22_6786"/>
<evidence type="ECO:0000256" key="3">
    <source>
        <dbReference type="ARBA" id="ARBA00022516"/>
    </source>
</evidence>
<feature type="compositionally biased region" description="Low complexity" evidence="12">
    <location>
        <begin position="1"/>
        <end position="10"/>
    </location>
</feature>
<keyword evidence="15" id="KW-1185">Reference proteome</keyword>
<dbReference type="GO" id="GO:0005886">
    <property type="term" value="C:plasma membrane"/>
    <property type="evidence" value="ECO:0000318"/>
    <property type="project" value="GO_Central"/>
</dbReference>
<evidence type="ECO:0000256" key="13">
    <source>
        <dbReference type="SAM" id="Phobius"/>
    </source>
</evidence>
<dbReference type="PANTHER" id="PTHR46382:SF1">
    <property type="entry name" value="PHOSPHATIDATE CYTIDYLYLTRANSFERASE"/>
    <property type="match status" value="1"/>
</dbReference>
<dbReference type="GO" id="GO:0004605">
    <property type="term" value="F:phosphatidate cytidylyltransferase activity"/>
    <property type="evidence" value="ECO:0000318"/>
    <property type="project" value="GO_Central"/>
</dbReference>
<feature type="transmembrane region" description="Helical" evidence="13">
    <location>
        <begin position="659"/>
        <end position="685"/>
    </location>
</feature>
<dbReference type="PANTHER" id="PTHR46382">
    <property type="entry name" value="PHOSPHATIDATE CYTIDYLYLTRANSFERASE"/>
    <property type="match status" value="1"/>
</dbReference>
<protein>
    <recommendedName>
        <fullName evidence="16">Phosphatidate cytidylyltransferase</fullName>
    </recommendedName>
</protein>
<evidence type="ECO:0000256" key="10">
    <source>
        <dbReference type="ARBA" id="ARBA00023209"/>
    </source>
</evidence>
<keyword evidence="8" id="KW-0443">Lipid metabolism</keyword>
<keyword evidence="5 13" id="KW-0812">Transmembrane</keyword>
<feature type="transmembrane region" description="Helical" evidence="13">
    <location>
        <begin position="241"/>
        <end position="260"/>
    </location>
</feature>
<dbReference type="AlphaFoldDB" id="H3GIB2"/>
<evidence type="ECO:0000256" key="12">
    <source>
        <dbReference type="SAM" id="MobiDB-lite"/>
    </source>
</evidence>
<dbReference type="OrthoDB" id="164191at2759"/>
<dbReference type="Proteomes" id="UP000005238">
    <property type="component" value="Unassembled WGS sequence"/>
</dbReference>
<evidence type="ECO:0000313" key="14">
    <source>
        <dbReference type="EnsemblProtists" id="Phyra75782"/>
    </source>
</evidence>
<accession>H3GIB2</accession>
<dbReference type="InParanoid" id="H3GIB2"/>
<feature type="compositionally biased region" description="Low complexity" evidence="12">
    <location>
        <begin position="27"/>
        <end position="55"/>
    </location>
</feature>
<evidence type="ECO:0000256" key="7">
    <source>
        <dbReference type="ARBA" id="ARBA00022989"/>
    </source>
</evidence>
<feature type="transmembrane region" description="Helical" evidence="13">
    <location>
        <begin position="495"/>
        <end position="512"/>
    </location>
</feature>
<dbReference type="EnsemblProtists" id="Phyra75782">
    <property type="protein sequence ID" value="Phyra75782"/>
    <property type="gene ID" value="Phyra75782"/>
</dbReference>
<evidence type="ECO:0008006" key="16">
    <source>
        <dbReference type="Google" id="ProtNLM"/>
    </source>
</evidence>
<organism evidence="14 15">
    <name type="scientific">Phytophthora ramorum</name>
    <name type="common">Sudden oak death agent</name>
    <dbReference type="NCBI Taxonomy" id="164328"/>
    <lineage>
        <taxon>Eukaryota</taxon>
        <taxon>Sar</taxon>
        <taxon>Stramenopiles</taxon>
        <taxon>Oomycota</taxon>
        <taxon>Peronosporomycetes</taxon>
        <taxon>Peronosporales</taxon>
        <taxon>Peronosporaceae</taxon>
        <taxon>Phytophthora</taxon>
    </lineage>
</organism>
<feature type="transmembrane region" description="Helical" evidence="13">
    <location>
        <begin position="393"/>
        <end position="414"/>
    </location>
</feature>
<feature type="transmembrane region" description="Helical" evidence="13">
    <location>
        <begin position="590"/>
        <end position="612"/>
    </location>
</feature>
<feature type="transmembrane region" description="Helical" evidence="13">
    <location>
        <begin position="524"/>
        <end position="541"/>
    </location>
</feature>
<keyword evidence="2" id="KW-1003">Cell membrane</keyword>
<keyword evidence="4" id="KW-0808">Transferase</keyword>
<dbReference type="GO" id="GO:0016024">
    <property type="term" value="P:CDP-diacylglycerol biosynthetic process"/>
    <property type="evidence" value="ECO:0000318"/>
    <property type="project" value="GO_Central"/>
</dbReference>
<feature type="compositionally biased region" description="Low complexity" evidence="12">
    <location>
        <begin position="124"/>
        <end position="133"/>
    </location>
</feature>
<feature type="transmembrane region" description="Helical" evidence="13">
    <location>
        <begin position="214"/>
        <end position="235"/>
    </location>
</feature>
<reference evidence="14" key="2">
    <citation type="submission" date="2015-06" db="UniProtKB">
        <authorList>
            <consortium name="EnsemblProtists"/>
        </authorList>
    </citation>
    <scope>IDENTIFICATION</scope>
    <source>
        <strain evidence="14">Pr102</strain>
    </source>
</reference>
<evidence type="ECO:0000256" key="11">
    <source>
        <dbReference type="ARBA" id="ARBA00023264"/>
    </source>
</evidence>
<name>H3GIB2_PHYRM</name>
<evidence type="ECO:0000256" key="5">
    <source>
        <dbReference type="ARBA" id="ARBA00022692"/>
    </source>
</evidence>
<reference evidence="15" key="1">
    <citation type="journal article" date="2006" name="Science">
        <title>Phytophthora genome sequences uncover evolutionary origins and mechanisms of pathogenesis.</title>
        <authorList>
            <person name="Tyler B.M."/>
            <person name="Tripathy S."/>
            <person name="Zhang X."/>
            <person name="Dehal P."/>
            <person name="Jiang R.H."/>
            <person name="Aerts A."/>
            <person name="Arredondo F.D."/>
            <person name="Baxter L."/>
            <person name="Bensasson D."/>
            <person name="Beynon J.L."/>
            <person name="Chapman J."/>
            <person name="Damasceno C.M."/>
            <person name="Dorrance A.E."/>
            <person name="Dou D."/>
            <person name="Dickerman A.W."/>
            <person name="Dubchak I.L."/>
            <person name="Garbelotto M."/>
            <person name="Gijzen M."/>
            <person name="Gordon S.G."/>
            <person name="Govers F."/>
            <person name="Grunwald N.J."/>
            <person name="Huang W."/>
            <person name="Ivors K.L."/>
            <person name="Jones R.W."/>
            <person name="Kamoun S."/>
            <person name="Krampis K."/>
            <person name="Lamour K.H."/>
            <person name="Lee M.K."/>
            <person name="McDonald W.H."/>
            <person name="Medina M."/>
            <person name="Meijer H.J."/>
            <person name="Nordberg E.K."/>
            <person name="Maclean D.J."/>
            <person name="Ospina-Giraldo M.D."/>
            <person name="Morris P.F."/>
            <person name="Phuntumart V."/>
            <person name="Putnam N.H."/>
            <person name="Rash S."/>
            <person name="Rose J.K."/>
            <person name="Sakihama Y."/>
            <person name="Salamov A.A."/>
            <person name="Savidor A."/>
            <person name="Scheuring C.F."/>
            <person name="Smith B.M."/>
            <person name="Sobral B.W."/>
            <person name="Terry A."/>
            <person name="Torto-Alalibo T.A."/>
            <person name="Win J."/>
            <person name="Xu Z."/>
            <person name="Zhang H."/>
            <person name="Grigoriev I.V."/>
            <person name="Rokhsar D.S."/>
            <person name="Boore J.L."/>
        </authorList>
    </citation>
    <scope>NUCLEOTIDE SEQUENCE [LARGE SCALE GENOMIC DNA]</scope>
    <source>
        <strain evidence="15">Pr102</strain>
    </source>
</reference>
<evidence type="ECO:0000256" key="9">
    <source>
        <dbReference type="ARBA" id="ARBA00023136"/>
    </source>
</evidence>
<evidence type="ECO:0000256" key="8">
    <source>
        <dbReference type="ARBA" id="ARBA00023098"/>
    </source>
</evidence>
<keyword evidence="6" id="KW-0548">Nucleotidyltransferase</keyword>
<proteinExistence type="predicted"/>
<evidence type="ECO:0000256" key="1">
    <source>
        <dbReference type="ARBA" id="ARBA00004651"/>
    </source>
</evidence>
<evidence type="ECO:0000256" key="2">
    <source>
        <dbReference type="ARBA" id="ARBA00022475"/>
    </source>
</evidence>
<evidence type="ECO:0000313" key="15">
    <source>
        <dbReference type="Proteomes" id="UP000005238"/>
    </source>
</evidence>
<sequence length="719" mass="78224">MATTRTNSTRSDNRTVLFDIAEDNVPATTRTNRTASSRSNTASTRSRAATASSSRSHSRRKTGEKNRAKSVATADFRGTNPIMNEEIPEEAVERIPTLDDRGHINFTNSRYRTAVDTAKKSVRARGALAAGSARSRDPYNPISPTRTAPIDIQEEEEEAVEEEAGPVEYEDRQDRRRHFQQEQAARLQSRKRARSRKQSIYARWSYCGHSYPNWFLRLCTAVAIVPLVICGLIFWPVLAAASLTTILLCVCSYEHAWLSFRIHKQLLTTYQWYEGSEGPVDVGDAIGASTRSDASVVCGYQDHRRRFENSFVSSGFTHSTTSTFPTDLTVLGSEDGNMTFLTTNDKDSFADPVADAEETTRPKAPSAVYLLELETSRGVLLGMANFLFCGNLWLTRLVVAVLVTICWSVAVTMAFPLLPFPVANTPTDIASAPYYFYVVNFVASVCAASCPDWPRAISLMVQKSAFEVLLLNALNCPLAASVGCVAGPMTSLQTFVLGAMAVMLVHALSARGPANLVLASTLDLLGYAYVAGALGLLISMVDPSDPKATWATIWLGMLSAMWVAQLAGYVCDAIMFRFQLPHMRLLPPRIVVTLDVEATLCAIAAGSVVLVFGGDFLDVPGGVVPKVLFTVASVLMARFGRLIISLLKKASGVRWSGRLMPGFGGALDGSHALLFTSIVFVKYYLYVMARQTSSTVGNGSGSGDSAVWATVTFSTDLRS</sequence>
<dbReference type="RefSeq" id="XP_067742107.1">
    <property type="nucleotide sequence ID" value="XM_067880707.1"/>
</dbReference>
<keyword evidence="11" id="KW-1208">Phospholipid metabolism</keyword>
<keyword evidence="3" id="KW-0444">Lipid biosynthesis</keyword>
<feature type="transmembrane region" description="Helical" evidence="13">
    <location>
        <begin position="465"/>
        <end position="489"/>
    </location>
</feature>
<keyword evidence="9 13" id="KW-0472">Membrane</keyword>
<feature type="transmembrane region" description="Helical" evidence="13">
    <location>
        <begin position="553"/>
        <end position="578"/>
    </location>
</feature>
<keyword evidence="7 13" id="KW-1133">Transmembrane helix</keyword>
<dbReference type="eggNOG" id="ENOG502SESM">
    <property type="taxonomic scope" value="Eukaryota"/>
</dbReference>
<evidence type="ECO:0000256" key="4">
    <source>
        <dbReference type="ARBA" id="ARBA00022679"/>
    </source>
</evidence>
<comment type="subcellular location">
    <subcellularLocation>
        <location evidence="1">Cell membrane</location>
        <topology evidence="1">Multi-pass membrane protein</topology>
    </subcellularLocation>
</comment>
<feature type="transmembrane region" description="Helical" evidence="13">
    <location>
        <begin position="434"/>
        <end position="453"/>
    </location>
</feature>
<dbReference type="EMBL" id="DS566011">
    <property type="status" value="NOT_ANNOTATED_CDS"/>
    <property type="molecule type" value="Genomic_DNA"/>
</dbReference>
<dbReference type="OMA" id="FCGNLWL"/>
<dbReference type="HOGENOM" id="CLU_404124_0_0_1"/>
<keyword evidence="10" id="KW-0594">Phospholipid biosynthesis</keyword>
<feature type="region of interest" description="Disordered" evidence="12">
    <location>
        <begin position="123"/>
        <end position="179"/>
    </location>
</feature>